<evidence type="ECO:0000256" key="6">
    <source>
        <dbReference type="RuleBase" id="RU361157"/>
    </source>
</evidence>
<feature type="transmembrane region" description="Helical" evidence="6">
    <location>
        <begin position="58"/>
        <end position="82"/>
    </location>
</feature>
<keyword evidence="9" id="KW-1185">Reference proteome</keyword>
<dbReference type="Proteomes" id="UP000553209">
    <property type="component" value="Unassembled WGS sequence"/>
</dbReference>
<dbReference type="GO" id="GO:0140359">
    <property type="term" value="F:ABC-type transporter activity"/>
    <property type="evidence" value="ECO:0007669"/>
    <property type="project" value="InterPro"/>
</dbReference>
<accession>A0A7X6M850</accession>
<reference evidence="8 9" key="1">
    <citation type="submission" date="2020-04" db="EMBL/GenBank/DDBJ databases">
        <title>MicrobeNet Type strains.</title>
        <authorList>
            <person name="Nicholson A.C."/>
        </authorList>
    </citation>
    <scope>NUCLEOTIDE SEQUENCE [LARGE SCALE GENOMIC DNA]</scope>
    <source>
        <strain evidence="8 9">ATCC 23612</strain>
    </source>
</reference>
<feature type="transmembrane region" description="Helical" evidence="6">
    <location>
        <begin position="140"/>
        <end position="158"/>
    </location>
</feature>
<evidence type="ECO:0000259" key="7">
    <source>
        <dbReference type="PROSITE" id="PS51012"/>
    </source>
</evidence>
<feature type="transmembrane region" description="Helical" evidence="6">
    <location>
        <begin position="25"/>
        <end position="46"/>
    </location>
</feature>
<dbReference type="AlphaFoldDB" id="A0A7X6M850"/>
<dbReference type="PIRSF" id="PIRSF006648">
    <property type="entry name" value="DrrB"/>
    <property type="match status" value="1"/>
</dbReference>
<dbReference type="InterPro" id="IPR052902">
    <property type="entry name" value="ABC-2_transporter"/>
</dbReference>
<dbReference type="InterPro" id="IPR047817">
    <property type="entry name" value="ABC2_TM_bact-type"/>
</dbReference>
<protein>
    <recommendedName>
        <fullName evidence="6">Transport permease protein</fullName>
    </recommendedName>
</protein>
<comment type="similarity">
    <text evidence="6">Belongs to the ABC-2 integral membrane protein family.</text>
</comment>
<comment type="subcellular location">
    <subcellularLocation>
        <location evidence="6">Cell membrane</location>
        <topology evidence="6">Multi-pass membrane protein</topology>
    </subcellularLocation>
    <subcellularLocation>
        <location evidence="1">Membrane</location>
        <topology evidence="1">Multi-pass membrane protein</topology>
    </subcellularLocation>
</comment>
<name>A0A7X6M850_9ACTN</name>
<evidence type="ECO:0000256" key="5">
    <source>
        <dbReference type="ARBA" id="ARBA00023251"/>
    </source>
</evidence>
<feature type="transmembrane region" description="Helical" evidence="6">
    <location>
        <begin position="225"/>
        <end position="247"/>
    </location>
</feature>
<dbReference type="PANTHER" id="PTHR43027:SF2">
    <property type="entry name" value="TRANSPORT PERMEASE PROTEIN"/>
    <property type="match status" value="1"/>
</dbReference>
<evidence type="ECO:0000256" key="3">
    <source>
        <dbReference type="ARBA" id="ARBA00022989"/>
    </source>
</evidence>
<dbReference type="Pfam" id="PF01061">
    <property type="entry name" value="ABC2_membrane"/>
    <property type="match status" value="1"/>
</dbReference>
<evidence type="ECO:0000313" key="8">
    <source>
        <dbReference type="EMBL" id="NKY96481.1"/>
    </source>
</evidence>
<keyword evidence="3 6" id="KW-1133">Transmembrane helix</keyword>
<organism evidence="8 9">
    <name type="scientific">Nocardiopsis alborubida</name>
    <dbReference type="NCBI Taxonomy" id="146802"/>
    <lineage>
        <taxon>Bacteria</taxon>
        <taxon>Bacillati</taxon>
        <taxon>Actinomycetota</taxon>
        <taxon>Actinomycetes</taxon>
        <taxon>Streptosporangiales</taxon>
        <taxon>Nocardiopsidaceae</taxon>
        <taxon>Nocardiopsis</taxon>
    </lineage>
</organism>
<keyword evidence="5" id="KW-0046">Antibiotic resistance</keyword>
<dbReference type="InterPro" id="IPR000412">
    <property type="entry name" value="ABC_2_transport"/>
</dbReference>
<evidence type="ECO:0000256" key="4">
    <source>
        <dbReference type="ARBA" id="ARBA00023136"/>
    </source>
</evidence>
<evidence type="ECO:0000313" key="9">
    <source>
        <dbReference type="Proteomes" id="UP000553209"/>
    </source>
</evidence>
<sequence length="253" mass="27103">MSTTSQLTALGRAEASLFFRIKSNFLNVLLIPAMVLAVLVVSMTRFDLDALNLSLGPVMLASAAGVILVFSLYVPLTTTYVVRREERLLKRLRTGELSDLAILIGTALPAIVIAVVQFLLVAVIVVPLTGAGLPSAPHHPLVAVLLGALFAAALAAFSSAGARNSESVQVVILPGLVLLPTTSGAFFPLEAMPQAVQEVCYWMPFTPMVDLVRAGWLDTLSVAEALQRTGLLLGWTLLAVVAAQRWFRWESRV</sequence>
<keyword evidence="6" id="KW-0813">Transport</keyword>
<keyword evidence="4 6" id="KW-0472">Membrane</keyword>
<feature type="transmembrane region" description="Helical" evidence="6">
    <location>
        <begin position="170"/>
        <end position="189"/>
    </location>
</feature>
<dbReference type="InterPro" id="IPR013525">
    <property type="entry name" value="ABC2_TM"/>
</dbReference>
<proteinExistence type="inferred from homology"/>
<dbReference type="EMBL" id="JAAXPG010000001">
    <property type="protein sequence ID" value="NKY96481.1"/>
    <property type="molecule type" value="Genomic_DNA"/>
</dbReference>
<comment type="caution">
    <text evidence="8">The sequence shown here is derived from an EMBL/GenBank/DDBJ whole genome shotgun (WGS) entry which is preliminary data.</text>
</comment>
<evidence type="ECO:0000256" key="2">
    <source>
        <dbReference type="ARBA" id="ARBA00022692"/>
    </source>
</evidence>
<feature type="domain" description="ABC transmembrane type-2" evidence="7">
    <location>
        <begin position="23"/>
        <end position="250"/>
    </location>
</feature>
<keyword evidence="6" id="KW-1003">Cell membrane</keyword>
<dbReference type="PROSITE" id="PS51012">
    <property type="entry name" value="ABC_TM2"/>
    <property type="match status" value="1"/>
</dbReference>
<gene>
    <name evidence="8" type="ORF">HGB44_02165</name>
</gene>
<dbReference type="PANTHER" id="PTHR43027">
    <property type="entry name" value="DOXORUBICIN RESISTANCE ABC TRANSPORTER PERMEASE PROTEIN DRRC-RELATED"/>
    <property type="match status" value="1"/>
</dbReference>
<keyword evidence="2 6" id="KW-0812">Transmembrane</keyword>
<dbReference type="GO" id="GO:0046677">
    <property type="term" value="P:response to antibiotic"/>
    <property type="evidence" value="ECO:0007669"/>
    <property type="project" value="UniProtKB-KW"/>
</dbReference>
<feature type="transmembrane region" description="Helical" evidence="6">
    <location>
        <begin position="102"/>
        <end position="128"/>
    </location>
</feature>
<dbReference type="RefSeq" id="WP_061079393.1">
    <property type="nucleotide sequence ID" value="NZ_JAAXPG010000001.1"/>
</dbReference>
<evidence type="ECO:0000256" key="1">
    <source>
        <dbReference type="ARBA" id="ARBA00004141"/>
    </source>
</evidence>
<dbReference type="GO" id="GO:0043190">
    <property type="term" value="C:ATP-binding cassette (ABC) transporter complex"/>
    <property type="evidence" value="ECO:0007669"/>
    <property type="project" value="InterPro"/>
</dbReference>